<protein>
    <submittedName>
        <fullName evidence="7">Kinetochore complex sim4 subunit fta1 domain-containing protein</fullName>
    </submittedName>
</protein>
<accession>A0A9P8SHB2</accession>
<dbReference type="GO" id="GO:0005634">
    <property type="term" value="C:nucleus"/>
    <property type="evidence" value="ECO:0007669"/>
    <property type="project" value="UniProtKB-SubCell"/>
</dbReference>
<comment type="similarity">
    <text evidence="3">Belongs to the CENP-L/IML3 family.</text>
</comment>
<sequence>MAPRKSPAHAATVAPNGPSTLDAIQATPPFFNTTFSTHRVSPLFVGPQGLTTSRLELLARRLRDTLVGDVVRGIQIRRFQPQTILGETPSLDSEEVEAGLWVEICHENSAYAALLLPSLAESADGQRPSWATSLTNTMSKTQFDQKQFINLPLLLLRMPHGLKTVIGEWLSTMFDCRVSKLTLGTKTLINVWEGWISSAGIPSKGSDFVMTLAFNAPATEPGLRTLEIAISPSDLGRFLRAGQADGSRQVTVTAPWEHDPRERRRLAGGNADDGWAWRHGREQPKHPFTEALARYVDHHLAMNLFHPSVRVVQISCGAFVLAQSRLKVVKAGDITPDLTRAAWMFVTQLGARVCDSSSLI</sequence>
<keyword evidence="5" id="KW-0539">Nucleus</keyword>
<evidence type="ECO:0000256" key="6">
    <source>
        <dbReference type="ARBA" id="ARBA00023328"/>
    </source>
</evidence>
<organism evidence="7 8">
    <name type="scientific">Hirsutella rhossiliensis</name>
    <dbReference type="NCBI Taxonomy" id="111463"/>
    <lineage>
        <taxon>Eukaryota</taxon>
        <taxon>Fungi</taxon>
        <taxon>Dikarya</taxon>
        <taxon>Ascomycota</taxon>
        <taxon>Pezizomycotina</taxon>
        <taxon>Sordariomycetes</taxon>
        <taxon>Hypocreomycetidae</taxon>
        <taxon>Hypocreales</taxon>
        <taxon>Ophiocordycipitaceae</taxon>
        <taxon>Hirsutella</taxon>
    </lineage>
</organism>
<keyword evidence="4" id="KW-0158">Chromosome</keyword>
<comment type="subcellular location">
    <subcellularLocation>
        <location evidence="2">Chromosome</location>
        <location evidence="2">Centromere</location>
    </subcellularLocation>
    <subcellularLocation>
        <location evidence="1">Nucleus</location>
    </subcellularLocation>
</comment>
<evidence type="ECO:0000256" key="5">
    <source>
        <dbReference type="ARBA" id="ARBA00023242"/>
    </source>
</evidence>
<dbReference type="PANTHER" id="PTHR31740">
    <property type="entry name" value="CENTROMERE PROTEIN L"/>
    <property type="match status" value="1"/>
</dbReference>
<dbReference type="GO" id="GO:0000775">
    <property type="term" value="C:chromosome, centromeric region"/>
    <property type="evidence" value="ECO:0007669"/>
    <property type="project" value="UniProtKB-SubCell"/>
</dbReference>
<dbReference type="Proteomes" id="UP000824596">
    <property type="component" value="Unassembled WGS sequence"/>
</dbReference>
<dbReference type="PANTHER" id="PTHR31740:SF2">
    <property type="entry name" value="CENTROMERE PROTEIN L"/>
    <property type="match status" value="1"/>
</dbReference>
<keyword evidence="8" id="KW-1185">Reference proteome</keyword>
<name>A0A9P8SHB2_9HYPO</name>
<evidence type="ECO:0000313" key="7">
    <source>
        <dbReference type="EMBL" id="KAH0961984.1"/>
    </source>
</evidence>
<evidence type="ECO:0000256" key="1">
    <source>
        <dbReference type="ARBA" id="ARBA00004123"/>
    </source>
</evidence>
<dbReference type="EMBL" id="JAIZPD010000007">
    <property type="protein sequence ID" value="KAH0961984.1"/>
    <property type="molecule type" value="Genomic_DNA"/>
</dbReference>
<evidence type="ECO:0000256" key="3">
    <source>
        <dbReference type="ARBA" id="ARBA00011060"/>
    </source>
</evidence>
<keyword evidence="6" id="KW-0137">Centromere</keyword>
<dbReference type="InterPro" id="IPR025204">
    <property type="entry name" value="CENP-L"/>
</dbReference>
<evidence type="ECO:0000256" key="4">
    <source>
        <dbReference type="ARBA" id="ARBA00022454"/>
    </source>
</evidence>
<dbReference type="GeneID" id="68356193"/>
<evidence type="ECO:0000256" key="2">
    <source>
        <dbReference type="ARBA" id="ARBA00004584"/>
    </source>
</evidence>
<reference evidence="7" key="1">
    <citation type="submission" date="2021-09" db="EMBL/GenBank/DDBJ databases">
        <title>A high-quality genome of the endoparasitic fungus Hirsutella rhossiliensis with a comparison of Hirsutella genomes reveals transposable elements contributing to genome size variation.</title>
        <authorList>
            <person name="Lin R."/>
            <person name="Jiao Y."/>
            <person name="Sun X."/>
            <person name="Ling J."/>
            <person name="Xie B."/>
            <person name="Cheng X."/>
        </authorList>
    </citation>
    <scope>NUCLEOTIDE SEQUENCE</scope>
    <source>
        <strain evidence="7">HR02</strain>
    </source>
</reference>
<comment type="caution">
    <text evidence="7">The sequence shown here is derived from an EMBL/GenBank/DDBJ whole genome shotgun (WGS) entry which is preliminary data.</text>
</comment>
<dbReference type="RefSeq" id="XP_044719497.1">
    <property type="nucleotide sequence ID" value="XM_044865535.1"/>
</dbReference>
<evidence type="ECO:0000313" key="8">
    <source>
        <dbReference type="Proteomes" id="UP000824596"/>
    </source>
</evidence>
<dbReference type="OrthoDB" id="8864979at2759"/>
<gene>
    <name evidence="7" type="ORF">HRG_07064</name>
</gene>
<proteinExistence type="inferred from homology"/>
<dbReference type="AlphaFoldDB" id="A0A9P8SHB2"/>
<dbReference type="Pfam" id="PF13092">
    <property type="entry name" value="CENP-L"/>
    <property type="match status" value="1"/>
</dbReference>